<dbReference type="PROSITE" id="PS01124">
    <property type="entry name" value="HTH_ARAC_FAMILY_2"/>
    <property type="match status" value="1"/>
</dbReference>
<proteinExistence type="predicted"/>
<accession>A0A7W2EHC7</accession>
<dbReference type="InterPro" id="IPR009057">
    <property type="entry name" value="Homeodomain-like_sf"/>
</dbReference>
<sequence length="282" mass="31194">MRRFHLLPTPPLRPYIDRLWGWESAPGVTVALPTLLPGTGAELYFHYRRPFRQAGDGDTALSSTPHAPAHLLCLRTVPLALAAMDEVGFIAVRFRSGMLARFTAVPAAELHDGPRDIADVWGAPGRLCAARVAAAGTHAERLRLIQDFLLRQLRPERADALVEAAVDTLYRSRGGVTIEQLAARLALGRRQLERRVLAATGQTPAALRRLCRFHHTVRALLLAPDAPGLDTALRHGYFDQAHFIHDFRALAHTTPQRFLRQASGTTHFYNPPRTQDGTIQAP</sequence>
<keyword evidence="2" id="KW-0238">DNA-binding</keyword>
<gene>
    <name evidence="6" type="ORF">H3H36_10235</name>
</gene>
<dbReference type="SMART" id="SM00342">
    <property type="entry name" value="HTH_ARAC"/>
    <property type="match status" value="1"/>
</dbReference>
<evidence type="ECO:0000256" key="2">
    <source>
        <dbReference type="ARBA" id="ARBA00023125"/>
    </source>
</evidence>
<dbReference type="AlphaFoldDB" id="A0A7W2EHC7"/>
<evidence type="ECO:0000256" key="4">
    <source>
        <dbReference type="SAM" id="MobiDB-lite"/>
    </source>
</evidence>
<dbReference type="RefSeq" id="WP_182216992.1">
    <property type="nucleotide sequence ID" value="NZ_JACEZS010000007.1"/>
</dbReference>
<dbReference type="InterPro" id="IPR050204">
    <property type="entry name" value="AraC_XylS_family_regulators"/>
</dbReference>
<protein>
    <submittedName>
        <fullName evidence="6">AraC family transcriptional regulator</fullName>
    </submittedName>
</protein>
<dbReference type="GO" id="GO:0043565">
    <property type="term" value="F:sequence-specific DNA binding"/>
    <property type="evidence" value="ECO:0007669"/>
    <property type="project" value="InterPro"/>
</dbReference>
<evidence type="ECO:0000313" key="7">
    <source>
        <dbReference type="Proteomes" id="UP000566711"/>
    </source>
</evidence>
<dbReference type="PANTHER" id="PTHR46796">
    <property type="entry name" value="HTH-TYPE TRANSCRIPTIONAL ACTIVATOR RHAS-RELATED"/>
    <property type="match status" value="1"/>
</dbReference>
<dbReference type="Pfam" id="PF20240">
    <property type="entry name" value="DUF6597"/>
    <property type="match status" value="1"/>
</dbReference>
<dbReference type="EMBL" id="JACEZS010000007">
    <property type="protein sequence ID" value="MBA5605740.1"/>
    <property type="molecule type" value="Genomic_DNA"/>
</dbReference>
<dbReference type="Pfam" id="PF12833">
    <property type="entry name" value="HTH_18"/>
    <property type="match status" value="1"/>
</dbReference>
<evidence type="ECO:0000256" key="1">
    <source>
        <dbReference type="ARBA" id="ARBA00023015"/>
    </source>
</evidence>
<feature type="region of interest" description="Disordered" evidence="4">
    <location>
        <begin position="262"/>
        <end position="282"/>
    </location>
</feature>
<keyword evidence="1" id="KW-0805">Transcription regulation</keyword>
<dbReference type="Gene3D" id="1.10.10.60">
    <property type="entry name" value="Homeodomain-like"/>
    <property type="match status" value="1"/>
</dbReference>
<name>A0A7W2EHC7_9BURK</name>
<organism evidence="6 7">
    <name type="scientific">Rugamonas fusca</name>
    <dbReference type="NCBI Taxonomy" id="2758568"/>
    <lineage>
        <taxon>Bacteria</taxon>
        <taxon>Pseudomonadati</taxon>
        <taxon>Pseudomonadota</taxon>
        <taxon>Betaproteobacteria</taxon>
        <taxon>Burkholderiales</taxon>
        <taxon>Oxalobacteraceae</taxon>
        <taxon>Telluria group</taxon>
        <taxon>Rugamonas</taxon>
    </lineage>
</organism>
<evidence type="ECO:0000313" key="6">
    <source>
        <dbReference type="EMBL" id="MBA5605740.1"/>
    </source>
</evidence>
<evidence type="ECO:0000256" key="3">
    <source>
        <dbReference type="ARBA" id="ARBA00023163"/>
    </source>
</evidence>
<comment type="caution">
    <text evidence="6">The sequence shown here is derived from an EMBL/GenBank/DDBJ whole genome shotgun (WGS) entry which is preliminary data.</text>
</comment>
<dbReference type="InterPro" id="IPR018060">
    <property type="entry name" value="HTH_AraC"/>
</dbReference>
<dbReference type="InterPro" id="IPR046532">
    <property type="entry name" value="DUF6597"/>
</dbReference>
<evidence type="ECO:0000259" key="5">
    <source>
        <dbReference type="PROSITE" id="PS01124"/>
    </source>
</evidence>
<dbReference type="Proteomes" id="UP000566711">
    <property type="component" value="Unassembled WGS sequence"/>
</dbReference>
<dbReference type="SUPFAM" id="SSF46689">
    <property type="entry name" value="Homeodomain-like"/>
    <property type="match status" value="1"/>
</dbReference>
<reference evidence="6 7" key="1">
    <citation type="submission" date="2020-07" db="EMBL/GenBank/DDBJ databases">
        <title>Novel species isolated from subtropical streams in China.</title>
        <authorList>
            <person name="Lu H."/>
        </authorList>
    </citation>
    <scope>NUCLEOTIDE SEQUENCE [LARGE SCALE GENOMIC DNA]</scope>
    <source>
        <strain evidence="6 7">FT3S</strain>
    </source>
</reference>
<dbReference type="GO" id="GO:0003700">
    <property type="term" value="F:DNA-binding transcription factor activity"/>
    <property type="evidence" value="ECO:0007669"/>
    <property type="project" value="InterPro"/>
</dbReference>
<keyword evidence="3" id="KW-0804">Transcription</keyword>
<keyword evidence="7" id="KW-1185">Reference proteome</keyword>
<feature type="domain" description="HTH araC/xylS-type" evidence="5">
    <location>
        <begin position="159"/>
        <end position="261"/>
    </location>
</feature>